<accession>A0A814IRP0</accession>
<sequence>MQHSDLYGLIAQASNKLYESVSDVESLNQWKIQVIDLIDQISQLKLTSSLINNTTNNNTSLDPTDWLSARNIAHETLDLSIELIQSRRDHVVWQPIPAEVRSTIDDESFPEQGQPLSAICHDTFKYIVPYSRGNTHPRFWGWAMGESTLGGILADMISSSININAGGCTHTGVLVERKIIKWMRELFSFPKSENGGLIVSGTSVATIICMATARRQFLTNVRQDGIVNGPHLIVYTSTEVHICIVKALELLGFGSKAVHKISVDDNFCMKIDELKKTIEIDRQNGLTPFCIVGNAGTVNMGAFDNLVELSLIARTEKMWFHVDGAFGSLVILDPQRRHLVQGVEFADSLAFDFHKWLHCPYDAGCALIRDGTHLQSTFSVHQSYLANAERGCAGDTPWYCDLGIELSRSFRALKVWFTLKEHGTRKLGQKIADNCEQAQYLVLLLEKHEHFIHIIRPVPLNIVNFRLLPEELDKSNHKLIDQFNNDLLADIQISGIAVASTTRIYDRLYIRVCIISHRSTLQDFDIFVDNLLSLYHIRIQTMNQSKY</sequence>
<comment type="caution">
    <text evidence="8">The sequence shown here is derived from an EMBL/GenBank/DDBJ whole genome shotgun (WGS) entry which is preliminary data.</text>
</comment>
<dbReference type="Gene3D" id="3.40.640.10">
    <property type="entry name" value="Type I PLP-dependent aspartate aminotransferase-like (Major domain)"/>
    <property type="match status" value="1"/>
</dbReference>
<dbReference type="Gene3D" id="3.90.1150.10">
    <property type="entry name" value="Aspartate Aminotransferase, domain 1"/>
    <property type="match status" value="1"/>
</dbReference>
<dbReference type="PANTHER" id="PTHR11999:SF70">
    <property type="entry name" value="MIP05841P"/>
    <property type="match status" value="1"/>
</dbReference>
<protein>
    <submittedName>
        <fullName evidence="8">Uncharacterized protein</fullName>
    </submittedName>
</protein>
<dbReference type="GO" id="GO:0006520">
    <property type="term" value="P:amino acid metabolic process"/>
    <property type="evidence" value="ECO:0007669"/>
    <property type="project" value="InterPro"/>
</dbReference>
<organism evidence="8 9">
    <name type="scientific">Adineta steineri</name>
    <dbReference type="NCBI Taxonomy" id="433720"/>
    <lineage>
        <taxon>Eukaryota</taxon>
        <taxon>Metazoa</taxon>
        <taxon>Spiralia</taxon>
        <taxon>Gnathifera</taxon>
        <taxon>Rotifera</taxon>
        <taxon>Eurotatoria</taxon>
        <taxon>Bdelloidea</taxon>
        <taxon>Adinetida</taxon>
        <taxon>Adinetidae</taxon>
        <taxon>Adineta</taxon>
    </lineage>
</organism>
<dbReference type="PANTHER" id="PTHR11999">
    <property type="entry name" value="GROUP II PYRIDOXAL-5-PHOSPHATE DECARBOXYLASE"/>
    <property type="match status" value="1"/>
</dbReference>
<proteinExistence type="inferred from homology"/>
<dbReference type="GO" id="GO:0030170">
    <property type="term" value="F:pyridoxal phosphate binding"/>
    <property type="evidence" value="ECO:0007669"/>
    <property type="project" value="InterPro"/>
</dbReference>
<dbReference type="Pfam" id="PF00282">
    <property type="entry name" value="Pyridoxal_deC"/>
    <property type="match status" value="1"/>
</dbReference>
<dbReference type="Gene3D" id="1.20.1340.10">
    <property type="entry name" value="dopa decarboxylase, N-terminal domain"/>
    <property type="match status" value="1"/>
</dbReference>
<comment type="cofactor">
    <cofactor evidence="1 6 7">
        <name>pyridoxal 5'-phosphate</name>
        <dbReference type="ChEBI" id="CHEBI:597326"/>
    </cofactor>
</comment>
<keyword evidence="4 6" id="KW-0663">Pyridoxal phosphate</keyword>
<dbReference type="Proteomes" id="UP000663891">
    <property type="component" value="Unassembled WGS sequence"/>
</dbReference>
<dbReference type="EMBL" id="CAJNON010000144">
    <property type="protein sequence ID" value="CAF1029591.1"/>
    <property type="molecule type" value="Genomic_DNA"/>
</dbReference>
<reference evidence="8" key="1">
    <citation type="submission" date="2021-02" db="EMBL/GenBank/DDBJ databases">
        <authorList>
            <person name="Nowell W R."/>
        </authorList>
    </citation>
    <scope>NUCLEOTIDE SEQUENCE</scope>
</reference>
<evidence type="ECO:0000313" key="8">
    <source>
        <dbReference type="EMBL" id="CAF1029591.1"/>
    </source>
</evidence>
<dbReference type="InterPro" id="IPR002129">
    <property type="entry name" value="PyrdxlP-dep_de-COase"/>
</dbReference>
<evidence type="ECO:0000256" key="5">
    <source>
        <dbReference type="ARBA" id="ARBA00023239"/>
    </source>
</evidence>
<dbReference type="OrthoDB" id="392571at2759"/>
<keyword evidence="5 7" id="KW-0456">Lyase</keyword>
<evidence type="ECO:0000256" key="1">
    <source>
        <dbReference type="ARBA" id="ARBA00001933"/>
    </source>
</evidence>
<dbReference type="PRINTS" id="PR00800">
    <property type="entry name" value="YHDCRBOXLASE"/>
</dbReference>
<feature type="modified residue" description="N6-(pyridoxal phosphate)lysine" evidence="6">
    <location>
        <position position="355"/>
    </location>
</feature>
<comment type="similarity">
    <text evidence="2 7">Belongs to the group II decarboxylase family.</text>
</comment>
<keyword evidence="3" id="KW-0210">Decarboxylase</keyword>
<dbReference type="AlphaFoldDB" id="A0A814IRP0"/>
<evidence type="ECO:0000256" key="7">
    <source>
        <dbReference type="RuleBase" id="RU000382"/>
    </source>
</evidence>
<dbReference type="GO" id="GO:0019752">
    <property type="term" value="P:carboxylic acid metabolic process"/>
    <property type="evidence" value="ECO:0007669"/>
    <property type="project" value="InterPro"/>
</dbReference>
<name>A0A814IRP0_9BILA</name>
<evidence type="ECO:0000256" key="3">
    <source>
        <dbReference type="ARBA" id="ARBA00022793"/>
    </source>
</evidence>
<dbReference type="InterPro" id="IPR010977">
    <property type="entry name" value="Aromatic_deC"/>
</dbReference>
<evidence type="ECO:0000256" key="4">
    <source>
        <dbReference type="ARBA" id="ARBA00022898"/>
    </source>
</evidence>
<evidence type="ECO:0000313" key="9">
    <source>
        <dbReference type="Proteomes" id="UP000663891"/>
    </source>
</evidence>
<dbReference type="GO" id="GO:0016831">
    <property type="term" value="F:carboxy-lyase activity"/>
    <property type="evidence" value="ECO:0007669"/>
    <property type="project" value="UniProtKB-KW"/>
</dbReference>
<gene>
    <name evidence="8" type="ORF">VCS650_LOCUS16255</name>
</gene>
<dbReference type="InterPro" id="IPR015422">
    <property type="entry name" value="PyrdxlP-dep_Trfase_small"/>
</dbReference>
<evidence type="ECO:0000256" key="6">
    <source>
        <dbReference type="PIRSR" id="PIRSR602129-50"/>
    </source>
</evidence>
<dbReference type="InterPro" id="IPR015421">
    <property type="entry name" value="PyrdxlP-dep_Trfase_major"/>
</dbReference>
<dbReference type="InterPro" id="IPR015424">
    <property type="entry name" value="PyrdxlP-dep_Trfase"/>
</dbReference>
<dbReference type="SUPFAM" id="SSF53383">
    <property type="entry name" value="PLP-dependent transferases"/>
    <property type="match status" value="1"/>
</dbReference>
<evidence type="ECO:0000256" key="2">
    <source>
        <dbReference type="ARBA" id="ARBA00009533"/>
    </source>
</evidence>